<dbReference type="AlphaFoldDB" id="A0AAN8A896"/>
<evidence type="ECO:0008006" key="4">
    <source>
        <dbReference type="Google" id="ProtNLM"/>
    </source>
</evidence>
<feature type="region of interest" description="Disordered" evidence="1">
    <location>
        <begin position="111"/>
        <end position="151"/>
    </location>
</feature>
<gene>
    <name evidence="2" type="ORF">RI543_000293</name>
</gene>
<feature type="compositionally biased region" description="Low complexity" evidence="1">
    <location>
        <begin position="204"/>
        <end position="224"/>
    </location>
</feature>
<feature type="region of interest" description="Disordered" evidence="1">
    <location>
        <begin position="204"/>
        <end position="237"/>
    </location>
</feature>
<dbReference type="Pfam" id="PF04001">
    <property type="entry name" value="Vhr1"/>
    <property type="match status" value="1"/>
</dbReference>
<organism evidence="2 3">
    <name type="scientific">Arxiozyma heterogenica</name>
    <dbReference type="NCBI Taxonomy" id="278026"/>
    <lineage>
        <taxon>Eukaryota</taxon>
        <taxon>Fungi</taxon>
        <taxon>Dikarya</taxon>
        <taxon>Ascomycota</taxon>
        <taxon>Saccharomycotina</taxon>
        <taxon>Saccharomycetes</taxon>
        <taxon>Saccharomycetales</taxon>
        <taxon>Saccharomycetaceae</taxon>
        <taxon>Arxiozyma</taxon>
    </lineage>
</organism>
<keyword evidence="3" id="KW-1185">Reference proteome</keyword>
<evidence type="ECO:0000313" key="2">
    <source>
        <dbReference type="EMBL" id="KAK5782357.1"/>
    </source>
</evidence>
<accession>A0AAN8A896</accession>
<dbReference type="Proteomes" id="UP001306508">
    <property type="component" value="Unassembled WGS sequence"/>
</dbReference>
<reference evidence="3" key="1">
    <citation type="submission" date="2023-07" db="EMBL/GenBank/DDBJ databases">
        <title>A draft genome of Kazachstania heterogenica Y-27499.</title>
        <authorList>
            <person name="Donic C."/>
            <person name="Kralova J.S."/>
            <person name="Fidel L."/>
            <person name="Ben-Dor S."/>
            <person name="Jung S."/>
        </authorList>
    </citation>
    <scope>NUCLEOTIDE SEQUENCE [LARGE SCALE GENOMIC DNA]</scope>
    <source>
        <strain evidence="3">Y27499</strain>
    </source>
</reference>
<feature type="region of interest" description="Disordered" evidence="1">
    <location>
        <begin position="500"/>
        <end position="523"/>
    </location>
</feature>
<sequence length="566" mass="63345">MINTHYNTNNVGSYATSTNYKITKTTNNLTGKGTTHKIRQILNFTDEKRWKQFSSRRLELIDKFGLSERKASEQDDNIKQIANMLREEFEYPMDSINEFEKLVTAAVQSVRRNRKRSKKKFENFVSNSNSHSHSHATSTSTSTSSSNSSICSPIEHKQELFTTTISTSNNNNINTSDSGNISISSADFPSINNNDKVIYSNQLSSSTNTTNTTNHGNTGLKSPLLSPPPSVQGKTDGSRIISLPVTNYRSSPSCSISNSVSSPLSLKRLQSNTSLSTVENQYMLTIRSLCFELLNTNFDSLVKHRSNSNNIHVPNFLLDKLINKIQNSKTFMDFTNQNQNTGFQSDKWQNLKVLGEMCTKASISFVIERYFIDQNTISQDDKFSMDFLRQLSSTLFNEVFKHHNIDMFTQIKFLYLIIGTIVKDYGFDSILYPLNEIIHHLIQNRLNVDSSVSTKAQPLLPPLNNGLNILSVVSSQVSSSSHLSPEYTYRETLPSVSTFVQNSHNNLPSPTPSSNKSTSKTTTATTINSANLETVLHTSSHGPLPQLIVKESFANGTLPQPIKQIL</sequence>
<dbReference type="InterPro" id="IPR007147">
    <property type="entry name" value="TF_Vhr"/>
</dbReference>
<evidence type="ECO:0000256" key="1">
    <source>
        <dbReference type="SAM" id="MobiDB-lite"/>
    </source>
</evidence>
<comment type="caution">
    <text evidence="2">The sequence shown here is derived from an EMBL/GenBank/DDBJ whole genome shotgun (WGS) entry which is preliminary data.</text>
</comment>
<feature type="compositionally biased region" description="Low complexity" evidence="1">
    <location>
        <begin position="502"/>
        <end position="523"/>
    </location>
</feature>
<protein>
    <recommendedName>
        <fullName evidence="4">Transcription factor VHR1</fullName>
    </recommendedName>
</protein>
<name>A0AAN8A896_9SACH</name>
<proteinExistence type="predicted"/>
<dbReference type="EMBL" id="JAWIZZ010000006">
    <property type="protein sequence ID" value="KAK5782357.1"/>
    <property type="molecule type" value="Genomic_DNA"/>
</dbReference>
<feature type="compositionally biased region" description="Low complexity" evidence="1">
    <location>
        <begin position="126"/>
        <end position="149"/>
    </location>
</feature>
<evidence type="ECO:0000313" key="3">
    <source>
        <dbReference type="Proteomes" id="UP001306508"/>
    </source>
</evidence>